<name>A0A417YS34_9BACI</name>
<reference evidence="2 3" key="1">
    <citation type="journal article" date="2017" name="Int. J. Syst. Evol. Microbiol.">
        <title>Bacillus notoginsengisoli sp. nov., a novel bacterium isolated from the rhizosphere of Panax notoginseng.</title>
        <authorList>
            <person name="Zhang M.Y."/>
            <person name="Cheng J."/>
            <person name="Cai Y."/>
            <person name="Zhang T.Y."/>
            <person name="Wu Y.Y."/>
            <person name="Manikprabhu D."/>
            <person name="Li W.J."/>
            <person name="Zhang Y.X."/>
        </authorList>
    </citation>
    <scope>NUCLEOTIDE SEQUENCE [LARGE SCALE GENOMIC DNA]</scope>
    <source>
        <strain evidence="2 3">JCM 30743</strain>
    </source>
</reference>
<keyword evidence="1" id="KW-0472">Membrane</keyword>
<dbReference type="EMBL" id="QWEG01000009">
    <property type="protein sequence ID" value="RHW38108.1"/>
    <property type="molecule type" value="Genomic_DNA"/>
</dbReference>
<keyword evidence="1" id="KW-0812">Transmembrane</keyword>
<comment type="caution">
    <text evidence="2">The sequence shown here is derived from an EMBL/GenBank/DDBJ whole genome shotgun (WGS) entry which is preliminary data.</text>
</comment>
<dbReference type="Proteomes" id="UP000284416">
    <property type="component" value="Unassembled WGS sequence"/>
</dbReference>
<proteinExistence type="predicted"/>
<organism evidence="2 3">
    <name type="scientific">Neobacillus notoginsengisoli</name>
    <dbReference type="NCBI Taxonomy" id="1578198"/>
    <lineage>
        <taxon>Bacteria</taxon>
        <taxon>Bacillati</taxon>
        <taxon>Bacillota</taxon>
        <taxon>Bacilli</taxon>
        <taxon>Bacillales</taxon>
        <taxon>Bacillaceae</taxon>
        <taxon>Neobacillus</taxon>
    </lineage>
</organism>
<dbReference type="AlphaFoldDB" id="A0A417YS34"/>
<evidence type="ECO:0000313" key="2">
    <source>
        <dbReference type="EMBL" id="RHW38108.1"/>
    </source>
</evidence>
<sequence>MKTKTFFVAALAFIVSAGLSYAIGYLFNIQILKFHYEFTSESGGTFLTIGSLFPLAIGVIASYIAKKRYMNKSQQNLG</sequence>
<dbReference type="RefSeq" id="WP_118921838.1">
    <property type="nucleotide sequence ID" value="NZ_QWEG01000009.1"/>
</dbReference>
<dbReference type="OrthoDB" id="2892501at2"/>
<gene>
    <name evidence="2" type="ORF">D1B31_15135</name>
</gene>
<accession>A0A417YS34</accession>
<evidence type="ECO:0000256" key="1">
    <source>
        <dbReference type="SAM" id="Phobius"/>
    </source>
</evidence>
<keyword evidence="3" id="KW-1185">Reference proteome</keyword>
<feature type="transmembrane region" description="Helical" evidence="1">
    <location>
        <begin position="46"/>
        <end position="65"/>
    </location>
</feature>
<protein>
    <submittedName>
        <fullName evidence="2">Uncharacterized protein</fullName>
    </submittedName>
</protein>
<keyword evidence="1" id="KW-1133">Transmembrane helix</keyword>
<evidence type="ECO:0000313" key="3">
    <source>
        <dbReference type="Proteomes" id="UP000284416"/>
    </source>
</evidence>